<feature type="transmembrane region" description="Helical" evidence="8">
    <location>
        <begin position="312"/>
        <end position="331"/>
    </location>
</feature>
<feature type="transmembrane region" description="Helical" evidence="8">
    <location>
        <begin position="264"/>
        <end position="280"/>
    </location>
</feature>
<feature type="transmembrane region" description="Helical" evidence="8">
    <location>
        <begin position="117"/>
        <end position="140"/>
    </location>
</feature>
<sequence length="336" mass="34485">MTPTSMETVTEAPEGAPPSTYAMRRSAALARLRASGTLIGFAALIVVFGILRPELFLKTGNFFNILEQVAVLAIVASLQTVVMIVGDFDLSVGTLASLVGVVTATLLHGGMPVIPAILIGLAVGVAAGVLNGFLVAYVGLSAFIATLATMTAFGGLALLIANGTTIFGLPESFVAIGQDKLGPIAIPVIIAVVVAALVWFITTKTTAGRRWYALGGNAEAARLSGVRVRRSRLYAFVLCAVGASVAGIVLSARLASAHPSAGDPMMLTSIAAVFLGMTMVRTGQANLLGTLVGIGILGVLQNGLNMLHVNDYVQQVLTGAIIVVAVAMSRIGKSRT</sequence>
<evidence type="ECO:0000313" key="10">
    <source>
        <dbReference type="Proteomes" id="UP000237752"/>
    </source>
</evidence>
<keyword evidence="4" id="KW-0997">Cell inner membrane</keyword>
<accession>A0A2T0ZVX2</accession>
<keyword evidence="7 8" id="KW-0472">Membrane</keyword>
<dbReference type="PANTHER" id="PTHR32196:SF21">
    <property type="entry name" value="ABC TRANSPORTER PERMEASE PROTEIN YPHD-RELATED"/>
    <property type="match status" value="1"/>
</dbReference>
<feature type="transmembrane region" description="Helical" evidence="8">
    <location>
        <begin position="63"/>
        <end position="85"/>
    </location>
</feature>
<feature type="transmembrane region" description="Helical" evidence="8">
    <location>
        <begin position="233"/>
        <end position="252"/>
    </location>
</feature>
<dbReference type="RefSeq" id="WP_202862640.1">
    <property type="nucleotide sequence ID" value="NZ_PVUE01000016.1"/>
</dbReference>
<comment type="subcellular location">
    <subcellularLocation>
        <location evidence="1">Cell membrane</location>
        <topology evidence="1">Multi-pass membrane protein</topology>
    </subcellularLocation>
</comment>
<evidence type="ECO:0000256" key="7">
    <source>
        <dbReference type="ARBA" id="ARBA00023136"/>
    </source>
</evidence>
<dbReference type="GO" id="GO:0022857">
    <property type="term" value="F:transmembrane transporter activity"/>
    <property type="evidence" value="ECO:0007669"/>
    <property type="project" value="InterPro"/>
</dbReference>
<keyword evidence="10" id="KW-1185">Reference proteome</keyword>
<name>A0A2T0ZVX2_9ACTN</name>
<organism evidence="9 10">
    <name type="scientific">Antricoccus suffuscus</name>
    <dbReference type="NCBI Taxonomy" id="1629062"/>
    <lineage>
        <taxon>Bacteria</taxon>
        <taxon>Bacillati</taxon>
        <taxon>Actinomycetota</taxon>
        <taxon>Actinomycetes</taxon>
        <taxon>Geodermatophilales</taxon>
        <taxon>Antricoccaceae</taxon>
        <taxon>Antricoccus</taxon>
    </lineage>
</organism>
<reference evidence="9 10" key="1">
    <citation type="submission" date="2018-03" db="EMBL/GenBank/DDBJ databases">
        <title>Genomic Encyclopedia of Archaeal and Bacterial Type Strains, Phase II (KMG-II): from individual species to whole genera.</title>
        <authorList>
            <person name="Goeker M."/>
        </authorList>
    </citation>
    <scope>NUCLEOTIDE SEQUENCE [LARGE SCALE GENOMIC DNA]</scope>
    <source>
        <strain evidence="9 10">DSM 100065</strain>
    </source>
</reference>
<dbReference type="Pfam" id="PF02653">
    <property type="entry name" value="BPD_transp_2"/>
    <property type="match status" value="1"/>
</dbReference>
<gene>
    <name evidence="9" type="ORF">CLV47_1163</name>
</gene>
<evidence type="ECO:0000313" key="9">
    <source>
        <dbReference type="EMBL" id="PRZ40473.1"/>
    </source>
</evidence>
<evidence type="ECO:0000256" key="3">
    <source>
        <dbReference type="ARBA" id="ARBA00022475"/>
    </source>
</evidence>
<evidence type="ECO:0000256" key="2">
    <source>
        <dbReference type="ARBA" id="ARBA00022448"/>
    </source>
</evidence>
<comment type="caution">
    <text evidence="9">The sequence shown here is derived from an EMBL/GenBank/DDBJ whole genome shotgun (WGS) entry which is preliminary data.</text>
</comment>
<evidence type="ECO:0000256" key="4">
    <source>
        <dbReference type="ARBA" id="ARBA00022519"/>
    </source>
</evidence>
<feature type="transmembrane region" description="Helical" evidence="8">
    <location>
        <begin position="92"/>
        <end position="111"/>
    </location>
</feature>
<proteinExistence type="predicted"/>
<dbReference type="GO" id="GO:0005886">
    <property type="term" value="C:plasma membrane"/>
    <property type="evidence" value="ECO:0007669"/>
    <property type="project" value="UniProtKB-SubCell"/>
</dbReference>
<keyword evidence="3" id="KW-1003">Cell membrane</keyword>
<dbReference type="EMBL" id="PVUE01000016">
    <property type="protein sequence ID" value="PRZ40473.1"/>
    <property type="molecule type" value="Genomic_DNA"/>
</dbReference>
<evidence type="ECO:0000256" key="8">
    <source>
        <dbReference type="SAM" id="Phobius"/>
    </source>
</evidence>
<keyword evidence="2" id="KW-0813">Transport</keyword>
<keyword evidence="6 8" id="KW-1133">Transmembrane helix</keyword>
<dbReference type="PANTHER" id="PTHR32196">
    <property type="entry name" value="ABC TRANSPORTER PERMEASE PROTEIN YPHD-RELATED-RELATED"/>
    <property type="match status" value="1"/>
</dbReference>
<feature type="transmembrane region" description="Helical" evidence="8">
    <location>
        <begin position="287"/>
        <end position="306"/>
    </location>
</feature>
<evidence type="ECO:0000256" key="1">
    <source>
        <dbReference type="ARBA" id="ARBA00004651"/>
    </source>
</evidence>
<keyword evidence="5 8" id="KW-0812">Transmembrane</keyword>
<evidence type="ECO:0000256" key="5">
    <source>
        <dbReference type="ARBA" id="ARBA00022692"/>
    </source>
</evidence>
<dbReference type="InterPro" id="IPR001851">
    <property type="entry name" value="ABC_transp_permease"/>
</dbReference>
<feature type="transmembrane region" description="Helical" evidence="8">
    <location>
        <begin position="147"/>
        <end position="169"/>
    </location>
</feature>
<evidence type="ECO:0000256" key="6">
    <source>
        <dbReference type="ARBA" id="ARBA00022989"/>
    </source>
</evidence>
<dbReference type="Proteomes" id="UP000237752">
    <property type="component" value="Unassembled WGS sequence"/>
</dbReference>
<protein>
    <submittedName>
        <fullName evidence="9">Monosaccharide ABC transporter membrane protein (CUT2 family)</fullName>
    </submittedName>
</protein>
<feature type="transmembrane region" description="Helical" evidence="8">
    <location>
        <begin position="181"/>
        <end position="201"/>
    </location>
</feature>
<dbReference type="CDD" id="cd06579">
    <property type="entry name" value="TM_PBP1_transp_AraH_like"/>
    <property type="match status" value="1"/>
</dbReference>
<feature type="transmembrane region" description="Helical" evidence="8">
    <location>
        <begin position="32"/>
        <end position="51"/>
    </location>
</feature>
<dbReference type="AlphaFoldDB" id="A0A2T0ZVX2"/>